<dbReference type="Gene3D" id="3.30.70.930">
    <property type="match status" value="1"/>
</dbReference>
<accession>A0A148KMY5</accession>
<dbReference type="OrthoDB" id="164222at2"/>
<dbReference type="RefSeq" id="WP_068378741.1">
    <property type="nucleotide sequence ID" value="NZ_LSNE01000009.1"/>
</dbReference>
<dbReference type="STRING" id="1799789.AX660_18760"/>
<dbReference type="InterPro" id="IPR029756">
    <property type="entry name" value="MTH1187/YkoF-like"/>
</dbReference>
<sequence length="85" mass="9637">MKLVAEISLYPLNLDYIPPIQAFIDRLNTYPQIEVNTSTTNTLVSGEYLPTMQILAEEMQRSHQEIGQAIFVCKFLNGDKMSGRS</sequence>
<name>A0A148KMY5_9ALTE</name>
<evidence type="ECO:0008006" key="3">
    <source>
        <dbReference type="Google" id="ProtNLM"/>
    </source>
</evidence>
<evidence type="ECO:0000313" key="2">
    <source>
        <dbReference type="Proteomes" id="UP000070299"/>
    </source>
</evidence>
<proteinExistence type="predicted"/>
<comment type="caution">
    <text evidence="1">The sequence shown here is derived from an EMBL/GenBank/DDBJ whole genome shotgun (WGS) entry which is preliminary data.</text>
</comment>
<dbReference type="EMBL" id="LSNE01000009">
    <property type="protein sequence ID" value="KXI27605.1"/>
    <property type="molecule type" value="Genomic_DNA"/>
</dbReference>
<dbReference type="Proteomes" id="UP000070299">
    <property type="component" value="Unassembled WGS sequence"/>
</dbReference>
<dbReference type="SUPFAM" id="SSF89957">
    <property type="entry name" value="MTH1187/YkoF-like"/>
    <property type="match status" value="1"/>
</dbReference>
<gene>
    <name evidence="1" type="ORF">AX660_18760</name>
</gene>
<keyword evidence="2" id="KW-1185">Reference proteome</keyword>
<reference evidence="2" key="1">
    <citation type="submission" date="2016-02" db="EMBL/GenBank/DDBJ databases">
        <authorList>
            <person name="Schultz-Johansen M."/>
            <person name="Glaring M.A."/>
            <person name="Bech P.K."/>
            <person name="Stougaard P."/>
        </authorList>
    </citation>
    <scope>NUCLEOTIDE SEQUENCE [LARGE SCALE GENOMIC DNA]</scope>
    <source>
        <strain evidence="2">S66</strain>
    </source>
</reference>
<evidence type="ECO:0000313" key="1">
    <source>
        <dbReference type="EMBL" id="KXI27605.1"/>
    </source>
</evidence>
<protein>
    <recommendedName>
        <fullName evidence="3">Thiamin/hydroxymethyl pyrimidine-binding YkoF putative domain-containing protein</fullName>
    </recommendedName>
</protein>
<organism evidence="1 2">
    <name type="scientific">Paraglaciecola hydrolytica</name>
    <dbReference type="NCBI Taxonomy" id="1799789"/>
    <lineage>
        <taxon>Bacteria</taxon>
        <taxon>Pseudomonadati</taxon>
        <taxon>Pseudomonadota</taxon>
        <taxon>Gammaproteobacteria</taxon>
        <taxon>Alteromonadales</taxon>
        <taxon>Alteromonadaceae</taxon>
        <taxon>Paraglaciecola</taxon>
    </lineage>
</organism>
<dbReference type="AlphaFoldDB" id="A0A148KMY5"/>